<evidence type="ECO:0000256" key="1">
    <source>
        <dbReference type="SAM" id="SignalP"/>
    </source>
</evidence>
<name>A0A131YGQ1_RHIAP</name>
<evidence type="ECO:0008006" key="3">
    <source>
        <dbReference type="Google" id="ProtNLM"/>
    </source>
</evidence>
<accession>A0A131YGQ1</accession>
<feature type="chain" id="PRO_5007285180" description="Tick transposon" evidence="1">
    <location>
        <begin position="19"/>
        <end position="86"/>
    </location>
</feature>
<feature type="signal peptide" evidence="1">
    <location>
        <begin position="1"/>
        <end position="18"/>
    </location>
</feature>
<keyword evidence="1" id="KW-0732">Signal</keyword>
<protein>
    <recommendedName>
        <fullName evidence="3">Tick transposon</fullName>
    </recommendedName>
</protein>
<proteinExistence type="predicted"/>
<sequence>MTLIYSSLFVIRLGLIEGFPARTQVGFQGSINVVKVSKITKVEMAGMVHRQVSHRDSIFTSIPSLYILLNSSDSSHEHLPFRDATK</sequence>
<dbReference type="EMBL" id="GEDV01011291">
    <property type="protein sequence ID" value="JAP77266.1"/>
    <property type="molecule type" value="Transcribed_RNA"/>
</dbReference>
<evidence type="ECO:0000313" key="2">
    <source>
        <dbReference type="EMBL" id="JAP77266.1"/>
    </source>
</evidence>
<organism evidence="2">
    <name type="scientific">Rhipicephalus appendiculatus</name>
    <name type="common">Brown ear tick</name>
    <dbReference type="NCBI Taxonomy" id="34631"/>
    <lineage>
        <taxon>Eukaryota</taxon>
        <taxon>Metazoa</taxon>
        <taxon>Ecdysozoa</taxon>
        <taxon>Arthropoda</taxon>
        <taxon>Chelicerata</taxon>
        <taxon>Arachnida</taxon>
        <taxon>Acari</taxon>
        <taxon>Parasitiformes</taxon>
        <taxon>Ixodida</taxon>
        <taxon>Ixodoidea</taxon>
        <taxon>Ixodidae</taxon>
        <taxon>Rhipicephalinae</taxon>
        <taxon>Rhipicephalus</taxon>
        <taxon>Rhipicephalus</taxon>
    </lineage>
</organism>
<reference evidence="2" key="1">
    <citation type="journal article" date="2016" name="Ticks Tick Borne Dis.">
        <title>De novo assembly and annotation of the salivary gland transcriptome of Rhipicephalus appendiculatus male and female ticks during blood feeding.</title>
        <authorList>
            <person name="de Castro M.H."/>
            <person name="de Klerk D."/>
            <person name="Pienaar R."/>
            <person name="Latif A.A."/>
            <person name="Rees D.J."/>
            <person name="Mans B.J."/>
        </authorList>
    </citation>
    <scope>NUCLEOTIDE SEQUENCE</scope>
    <source>
        <tissue evidence="2">Salivary glands</tissue>
    </source>
</reference>
<dbReference type="AlphaFoldDB" id="A0A131YGQ1"/>